<keyword evidence="2" id="KW-1185">Reference proteome</keyword>
<dbReference type="EMBL" id="MWPH01000001">
    <property type="protein sequence ID" value="OVE85512.1"/>
    <property type="molecule type" value="Genomic_DNA"/>
</dbReference>
<dbReference type="RefSeq" id="WP_054863251.1">
    <property type="nucleotide sequence ID" value="NZ_MWPH01000001.1"/>
</dbReference>
<evidence type="ECO:0000313" key="1">
    <source>
        <dbReference type="EMBL" id="OVE85512.1"/>
    </source>
</evidence>
<protein>
    <submittedName>
        <fullName evidence="1">Uncharacterized protein</fullName>
    </submittedName>
</protein>
<name>A0A202EB90_9EURY</name>
<dbReference type="AlphaFoldDB" id="A0A202EB90"/>
<accession>A0A202EB90</accession>
<organism evidence="1 2">
    <name type="scientific">Natronolimnobius baerhuensis</name>
    <dbReference type="NCBI Taxonomy" id="253108"/>
    <lineage>
        <taxon>Archaea</taxon>
        <taxon>Methanobacteriati</taxon>
        <taxon>Methanobacteriota</taxon>
        <taxon>Stenosarchaea group</taxon>
        <taxon>Halobacteria</taxon>
        <taxon>Halobacteriales</taxon>
        <taxon>Natrialbaceae</taxon>
        <taxon>Natronolimnobius</taxon>
    </lineage>
</organism>
<proteinExistence type="predicted"/>
<comment type="caution">
    <text evidence="1">The sequence shown here is derived from an EMBL/GenBank/DDBJ whole genome shotgun (WGS) entry which is preliminary data.</text>
</comment>
<dbReference type="Proteomes" id="UP000196084">
    <property type="component" value="Unassembled WGS sequence"/>
</dbReference>
<reference evidence="1 2" key="1">
    <citation type="submission" date="2017-02" db="EMBL/GenBank/DDBJ databases">
        <title>Natronthermophilus aegyptiacus gen. nov.,sp. nov., an aerobic, extremely halophilic alkalithermophilic archaeon isolated from the athalassohaline Wadi An Natrun, Egypt.</title>
        <authorList>
            <person name="Zhao B."/>
        </authorList>
    </citation>
    <scope>NUCLEOTIDE SEQUENCE [LARGE SCALE GENOMIC DNA]</scope>
    <source>
        <strain evidence="1 2">CGMCC 1.3597</strain>
    </source>
</reference>
<evidence type="ECO:0000313" key="2">
    <source>
        <dbReference type="Proteomes" id="UP000196084"/>
    </source>
</evidence>
<dbReference type="OrthoDB" id="201894at2157"/>
<gene>
    <name evidence="1" type="ORF">B2G88_01425</name>
</gene>
<sequence length="261" mass="28801">MNRRSALLAVVICAGIVTTGVLAVYSPTDARAAEPADPTELEGSYTVSETVLVDDDLFVSLESTVDSDTGEQRETLAFEDITYDHYWSGDGERYTKATAESADRLEEWLAETDDEVLRTSEDEHSAITTADGAVSDGPATAVYPDRLIYSQLEMTAFEQTAETTDSGTALAVYEPETGWTEIETGESTYETQYVTDTDGEVHVDEAGQLQYSNITLERVDASTWGEYVLERGESWTTTLEYDVIETAENVQPEWLEDVSED</sequence>